<organism evidence="2 3">
    <name type="scientific">Lomentospora prolificans</name>
    <dbReference type="NCBI Taxonomy" id="41688"/>
    <lineage>
        <taxon>Eukaryota</taxon>
        <taxon>Fungi</taxon>
        <taxon>Dikarya</taxon>
        <taxon>Ascomycota</taxon>
        <taxon>Pezizomycotina</taxon>
        <taxon>Sordariomycetes</taxon>
        <taxon>Hypocreomycetidae</taxon>
        <taxon>Microascales</taxon>
        <taxon>Microascaceae</taxon>
        <taxon>Lomentospora</taxon>
    </lineage>
</organism>
<dbReference type="Proteomes" id="UP000233524">
    <property type="component" value="Unassembled WGS sequence"/>
</dbReference>
<feature type="compositionally biased region" description="Acidic residues" evidence="1">
    <location>
        <begin position="76"/>
        <end position="92"/>
    </location>
</feature>
<feature type="compositionally biased region" description="Basic residues" evidence="1">
    <location>
        <begin position="202"/>
        <end position="222"/>
    </location>
</feature>
<evidence type="ECO:0000313" key="3">
    <source>
        <dbReference type="Proteomes" id="UP000233524"/>
    </source>
</evidence>
<feature type="compositionally biased region" description="Basic and acidic residues" evidence="1">
    <location>
        <begin position="223"/>
        <end position="242"/>
    </location>
</feature>
<accession>A0A2N3MYL6</accession>
<name>A0A2N3MYL6_9PEZI</name>
<comment type="caution">
    <text evidence="2">The sequence shown here is derived from an EMBL/GenBank/DDBJ whole genome shotgun (WGS) entry which is preliminary data.</text>
</comment>
<dbReference type="VEuPathDB" id="FungiDB:jhhlp_008646"/>
<dbReference type="EMBL" id="NLAX01001623">
    <property type="protein sequence ID" value="PKS05274.1"/>
    <property type="molecule type" value="Genomic_DNA"/>
</dbReference>
<feature type="region of interest" description="Disordered" evidence="1">
    <location>
        <begin position="49"/>
        <end position="92"/>
    </location>
</feature>
<feature type="compositionally biased region" description="Basic and acidic residues" evidence="1">
    <location>
        <begin position="278"/>
        <end position="298"/>
    </location>
</feature>
<dbReference type="InterPro" id="IPR018555">
    <property type="entry name" value="C630.06c-like"/>
</dbReference>
<evidence type="ECO:0000256" key="1">
    <source>
        <dbReference type="SAM" id="MobiDB-lite"/>
    </source>
</evidence>
<dbReference type="InParanoid" id="A0A2N3MYL6"/>
<proteinExistence type="predicted"/>
<protein>
    <submittedName>
        <fullName evidence="2">Uncharacterized protein</fullName>
    </submittedName>
</protein>
<reference evidence="2 3" key="1">
    <citation type="journal article" date="2017" name="G3 (Bethesda)">
        <title>First Draft Genome Sequence of the Pathogenic Fungus Lomentospora prolificans (Formerly Scedosporium prolificans).</title>
        <authorList>
            <person name="Luo R."/>
            <person name="Zimin A."/>
            <person name="Workman R."/>
            <person name="Fan Y."/>
            <person name="Pertea G."/>
            <person name="Grossman N."/>
            <person name="Wear M.P."/>
            <person name="Jia B."/>
            <person name="Miller H."/>
            <person name="Casadevall A."/>
            <person name="Timp W."/>
            <person name="Zhang S.X."/>
            <person name="Salzberg S.L."/>
        </authorList>
    </citation>
    <scope>NUCLEOTIDE SEQUENCE [LARGE SCALE GENOMIC DNA]</scope>
    <source>
        <strain evidence="2 3">JHH-5317</strain>
    </source>
</reference>
<evidence type="ECO:0000313" key="2">
    <source>
        <dbReference type="EMBL" id="PKS05274.1"/>
    </source>
</evidence>
<dbReference type="AlphaFoldDB" id="A0A2N3MYL6"/>
<keyword evidence="3" id="KW-1185">Reference proteome</keyword>
<sequence length="298" mass="33809">MFEIPGAKRVRRDELDDMLSVDSGEIDEAAKARLREALHAKLASSFAWDIPPIQPTPPEGQPSKAQPALVNRIGEAEDVQNEPTETDDEQPPEEFEFRLFGTTQPASKIVLEKDKPFKPGEGGIVSRRPISYYFARPAVGRERARYEASVVTFDQIMERSQQRFWGLERPWKTIATINLSSKRKGDLYTVVAEEEKDDDEKKKRRRKRPGKKMRIKQRTRAKAMKEKKEAEEKAKLEKEEHLKAKKRRLNHVKKLRARAKAKEKKQAARDAAGATGDGGHDGEKEDSPAASDTHSDGD</sequence>
<gene>
    <name evidence="2" type="ORF">jhhlp_008646</name>
</gene>
<feature type="region of interest" description="Disordered" evidence="1">
    <location>
        <begin position="193"/>
        <end position="298"/>
    </location>
</feature>
<dbReference type="OrthoDB" id="5425061at2759"/>
<dbReference type="STRING" id="41688.A0A2N3MYL6"/>
<dbReference type="Pfam" id="PF09428">
    <property type="entry name" value="DUF2011"/>
    <property type="match status" value="1"/>
</dbReference>
<feature type="compositionally biased region" description="Basic residues" evidence="1">
    <location>
        <begin position="243"/>
        <end position="263"/>
    </location>
</feature>